<dbReference type="EMBL" id="CP089982">
    <property type="protein sequence ID" value="WXA90083.1"/>
    <property type="molecule type" value="Genomic_DNA"/>
</dbReference>
<dbReference type="RefSeq" id="WP_394840695.1">
    <property type="nucleotide sequence ID" value="NZ_CP089982.1"/>
</dbReference>
<protein>
    <submittedName>
        <fullName evidence="1">Uncharacterized protein</fullName>
    </submittedName>
</protein>
<proteinExistence type="predicted"/>
<evidence type="ECO:0000313" key="2">
    <source>
        <dbReference type="Proteomes" id="UP001379533"/>
    </source>
</evidence>
<evidence type="ECO:0000313" key="1">
    <source>
        <dbReference type="EMBL" id="WXA90083.1"/>
    </source>
</evidence>
<organism evidence="1 2">
    <name type="scientific">Pendulispora brunnea</name>
    <dbReference type="NCBI Taxonomy" id="2905690"/>
    <lineage>
        <taxon>Bacteria</taxon>
        <taxon>Pseudomonadati</taxon>
        <taxon>Myxococcota</taxon>
        <taxon>Myxococcia</taxon>
        <taxon>Myxococcales</taxon>
        <taxon>Sorangiineae</taxon>
        <taxon>Pendulisporaceae</taxon>
        <taxon>Pendulispora</taxon>
    </lineage>
</organism>
<reference evidence="1 2" key="1">
    <citation type="submission" date="2021-12" db="EMBL/GenBank/DDBJ databases">
        <title>Discovery of the Pendulisporaceae a myxobacterial family with distinct sporulation behavior and unique specialized metabolism.</title>
        <authorList>
            <person name="Garcia R."/>
            <person name="Popoff A."/>
            <person name="Bader C.D."/>
            <person name="Loehr J."/>
            <person name="Walesch S."/>
            <person name="Walt C."/>
            <person name="Boldt J."/>
            <person name="Bunk B."/>
            <person name="Haeckl F.J.F.P.J."/>
            <person name="Gunesch A.P."/>
            <person name="Birkelbach J."/>
            <person name="Nuebel U."/>
            <person name="Pietschmann T."/>
            <person name="Bach T."/>
            <person name="Mueller R."/>
        </authorList>
    </citation>
    <scope>NUCLEOTIDE SEQUENCE [LARGE SCALE GENOMIC DNA]</scope>
    <source>
        <strain evidence="1 2">MSr12523</strain>
    </source>
</reference>
<sequence length="56" mass="6421">MKTFFFETRARIFSLWTDLRKTRHDTLSDWTIASANLEPNSVENVTAMLCSPDAAN</sequence>
<keyword evidence="2" id="KW-1185">Reference proteome</keyword>
<gene>
    <name evidence="1" type="ORF">LZC95_26935</name>
</gene>
<accession>A0ABZ2JYC8</accession>
<dbReference type="Proteomes" id="UP001379533">
    <property type="component" value="Chromosome"/>
</dbReference>
<name>A0ABZ2JYC8_9BACT</name>